<dbReference type="PANTHER" id="PTHR33074">
    <property type="entry name" value="EXPRESSED PROTEIN-RELATED"/>
    <property type="match status" value="1"/>
</dbReference>
<comment type="caution">
    <text evidence="2">The sequence shown here is derived from an EMBL/GenBank/DDBJ whole genome shotgun (WGS) entry which is preliminary data.</text>
</comment>
<dbReference type="PANTHER" id="PTHR33074:SF124">
    <property type="entry name" value="DUF1618 DOMAIN-CONTAINING PROTEIN"/>
    <property type="match status" value="1"/>
</dbReference>
<evidence type="ECO:0000313" key="2">
    <source>
        <dbReference type="EMBL" id="TVU03787.1"/>
    </source>
</evidence>
<feature type="non-terminal residue" evidence="2">
    <location>
        <position position="1"/>
    </location>
</feature>
<protein>
    <recommendedName>
        <fullName evidence="1">DUF1618 domain-containing protein</fullName>
    </recommendedName>
</protein>
<feature type="domain" description="DUF1618" evidence="1">
    <location>
        <begin position="144"/>
        <end position="254"/>
    </location>
</feature>
<keyword evidence="3" id="KW-1185">Reference proteome</keyword>
<proteinExistence type="predicted"/>
<dbReference type="AlphaFoldDB" id="A0A5J9SXV2"/>
<evidence type="ECO:0000259" key="1">
    <source>
        <dbReference type="Pfam" id="PF07762"/>
    </source>
</evidence>
<sequence>MCFHFPHNANEVIAAHGDSVLIRIVREERYNYFVYNVGTTDDAGSPQPPSLSLLPPCSRYLAKDKTGILRRGEDELVVARLEMIHLKDETPTKHVAEVVQFRSGAWYIEWPRISGVSNGTEEEMFLSSWFCWSVIPVGDDMLCWVSLHRGLIFSKVYNERLTLQYVPLPEDASCTEHFYSSRNVCVTAVDTVKFVNIFARCCCGGAGGCKCQHSQHAYLIKTWTLRMDSMTWVIDGMMDATGLWALNAYKSLPRIQVGLLPGGSNSEREIEPQQVAIDYNQLKYDASNTKLLPSCCKTSAEREMHASEIFVALQEISSYGLEVPTRSFRVTIYGQIPPAWTAVVTIMFSTTKASLIKGIP</sequence>
<accession>A0A5J9SXV2</accession>
<reference evidence="2 3" key="1">
    <citation type="journal article" date="2019" name="Sci. Rep.">
        <title>A high-quality genome of Eragrostis curvula grass provides insights into Poaceae evolution and supports new strategies to enhance forage quality.</title>
        <authorList>
            <person name="Carballo J."/>
            <person name="Santos B.A.C.M."/>
            <person name="Zappacosta D."/>
            <person name="Garbus I."/>
            <person name="Selva J.P."/>
            <person name="Gallo C.A."/>
            <person name="Diaz A."/>
            <person name="Albertini E."/>
            <person name="Caccamo M."/>
            <person name="Echenique V."/>
        </authorList>
    </citation>
    <scope>NUCLEOTIDE SEQUENCE [LARGE SCALE GENOMIC DNA]</scope>
    <source>
        <strain evidence="3">cv. Victoria</strain>
        <tissue evidence="2">Leaf</tissue>
    </source>
</reference>
<name>A0A5J9SXV2_9POAL</name>
<dbReference type="Pfam" id="PF07762">
    <property type="entry name" value="DUF1618"/>
    <property type="match status" value="1"/>
</dbReference>
<dbReference type="EMBL" id="RWGY01000142">
    <property type="protein sequence ID" value="TVU03787.1"/>
    <property type="molecule type" value="Genomic_DNA"/>
</dbReference>
<dbReference type="OrthoDB" id="685097at2759"/>
<dbReference type="InterPro" id="IPR011676">
    <property type="entry name" value="DUF1618"/>
</dbReference>
<dbReference type="Proteomes" id="UP000324897">
    <property type="component" value="Unassembled WGS sequence"/>
</dbReference>
<dbReference type="Gramene" id="TVU03787">
    <property type="protein sequence ID" value="TVU03787"/>
    <property type="gene ID" value="EJB05_50664"/>
</dbReference>
<evidence type="ECO:0000313" key="3">
    <source>
        <dbReference type="Proteomes" id="UP000324897"/>
    </source>
</evidence>
<gene>
    <name evidence="2" type="ORF">EJB05_50664</name>
</gene>
<organism evidence="2 3">
    <name type="scientific">Eragrostis curvula</name>
    <name type="common">weeping love grass</name>
    <dbReference type="NCBI Taxonomy" id="38414"/>
    <lineage>
        <taxon>Eukaryota</taxon>
        <taxon>Viridiplantae</taxon>
        <taxon>Streptophyta</taxon>
        <taxon>Embryophyta</taxon>
        <taxon>Tracheophyta</taxon>
        <taxon>Spermatophyta</taxon>
        <taxon>Magnoliopsida</taxon>
        <taxon>Liliopsida</taxon>
        <taxon>Poales</taxon>
        <taxon>Poaceae</taxon>
        <taxon>PACMAD clade</taxon>
        <taxon>Chloridoideae</taxon>
        <taxon>Eragrostideae</taxon>
        <taxon>Eragrostidinae</taxon>
        <taxon>Eragrostis</taxon>
    </lineage>
</organism>